<protein>
    <submittedName>
        <fullName evidence="1">Uncharacterized protein</fullName>
    </submittedName>
</protein>
<dbReference type="Proteomes" id="UP000054324">
    <property type="component" value="Unassembled WGS sequence"/>
</dbReference>
<accession>A0A074ZN98</accession>
<dbReference type="OrthoDB" id="10399176at2759"/>
<evidence type="ECO:0000313" key="2">
    <source>
        <dbReference type="Proteomes" id="UP000054324"/>
    </source>
</evidence>
<sequence>MHNALLIRLLKSIRQPTTGSTLLGAHQDGDRVILTVPGWRPYKIWLPIDVSGVLVVSFYPECVSECPEVLSNKSWLYGREASVVNTDVMLSMMMMMMMMMM</sequence>
<dbReference type="GeneID" id="20318816"/>
<dbReference type="RefSeq" id="XP_009167680.1">
    <property type="nucleotide sequence ID" value="XM_009169416.1"/>
</dbReference>
<reference evidence="1 2" key="1">
    <citation type="submission" date="2013-11" db="EMBL/GenBank/DDBJ databases">
        <title>Opisthorchis viverrini - life in the bile duct.</title>
        <authorList>
            <person name="Young N.D."/>
            <person name="Nagarajan N."/>
            <person name="Lin S.J."/>
            <person name="Korhonen P.K."/>
            <person name="Jex A.R."/>
            <person name="Hall R.S."/>
            <person name="Safavi-Hemami H."/>
            <person name="Kaewkong W."/>
            <person name="Bertrand D."/>
            <person name="Gao S."/>
            <person name="Seet Q."/>
            <person name="Wongkham S."/>
            <person name="Teh B.T."/>
            <person name="Wongkham C."/>
            <person name="Intapan P.M."/>
            <person name="Maleewong W."/>
            <person name="Yang X."/>
            <person name="Hu M."/>
            <person name="Wang Z."/>
            <person name="Hofmann A."/>
            <person name="Sternberg P.W."/>
            <person name="Tan P."/>
            <person name="Wang J."/>
            <person name="Gasser R.B."/>
        </authorList>
    </citation>
    <scope>NUCLEOTIDE SEQUENCE [LARGE SCALE GENOMIC DNA]</scope>
</reference>
<proteinExistence type="predicted"/>
<dbReference type="CTD" id="20318816"/>
<dbReference type="KEGG" id="ovi:T265_04634"/>
<name>A0A074ZN98_OPIVI</name>
<evidence type="ECO:0000313" key="1">
    <source>
        <dbReference type="EMBL" id="KER28591.1"/>
    </source>
</evidence>
<dbReference type="AlphaFoldDB" id="A0A074ZN98"/>
<organism evidence="1 2">
    <name type="scientific">Opisthorchis viverrini</name>
    <name type="common">Southeast Asian liver fluke</name>
    <dbReference type="NCBI Taxonomy" id="6198"/>
    <lineage>
        <taxon>Eukaryota</taxon>
        <taxon>Metazoa</taxon>
        <taxon>Spiralia</taxon>
        <taxon>Lophotrochozoa</taxon>
        <taxon>Platyhelminthes</taxon>
        <taxon>Trematoda</taxon>
        <taxon>Digenea</taxon>
        <taxon>Opisthorchiida</taxon>
        <taxon>Opisthorchiata</taxon>
        <taxon>Opisthorchiidae</taxon>
        <taxon>Opisthorchis</taxon>
    </lineage>
</organism>
<dbReference type="EMBL" id="KL596696">
    <property type="protein sequence ID" value="KER28591.1"/>
    <property type="molecule type" value="Genomic_DNA"/>
</dbReference>
<keyword evidence="2" id="KW-1185">Reference proteome</keyword>
<gene>
    <name evidence="1" type="ORF">T265_04634</name>
</gene>